<dbReference type="AlphaFoldDB" id="A0A517XYV3"/>
<feature type="domain" description="DNA binding HTH" evidence="2">
    <location>
        <begin position="8"/>
        <end position="44"/>
    </location>
</feature>
<dbReference type="GO" id="GO:0043565">
    <property type="term" value="F:sequence-specific DNA binding"/>
    <property type="evidence" value="ECO:0007669"/>
    <property type="project" value="InterPro"/>
</dbReference>
<keyword evidence="3" id="KW-0238">DNA-binding</keyword>
<dbReference type="EMBL" id="CP036273">
    <property type="protein sequence ID" value="QDU22694.1"/>
    <property type="molecule type" value="Genomic_DNA"/>
</dbReference>
<name>A0A517XYV3_9BACT</name>
<dbReference type="Gene3D" id="1.10.10.60">
    <property type="entry name" value="Homeodomain-like"/>
    <property type="match status" value="1"/>
</dbReference>
<evidence type="ECO:0000313" key="3">
    <source>
        <dbReference type="EMBL" id="QDU22694.1"/>
    </source>
</evidence>
<accession>A0A517XYV3</accession>
<feature type="compositionally biased region" description="Basic and acidic residues" evidence="1">
    <location>
        <begin position="69"/>
        <end position="78"/>
    </location>
</feature>
<dbReference type="InterPro" id="IPR002197">
    <property type="entry name" value="HTH_Fis"/>
</dbReference>
<feature type="region of interest" description="Disordered" evidence="1">
    <location>
        <begin position="47"/>
        <end position="78"/>
    </location>
</feature>
<keyword evidence="4" id="KW-1185">Reference proteome</keyword>
<evidence type="ECO:0000259" key="2">
    <source>
        <dbReference type="Pfam" id="PF02954"/>
    </source>
</evidence>
<dbReference type="InterPro" id="IPR009057">
    <property type="entry name" value="Homeodomain-like_sf"/>
</dbReference>
<dbReference type="KEGG" id="uli:ETAA1_46780"/>
<evidence type="ECO:0000256" key="1">
    <source>
        <dbReference type="SAM" id="MobiDB-lite"/>
    </source>
</evidence>
<dbReference type="SUPFAM" id="SSF46689">
    <property type="entry name" value="Homeodomain-like"/>
    <property type="match status" value="1"/>
</dbReference>
<dbReference type="PRINTS" id="PR01590">
    <property type="entry name" value="HTHFIS"/>
</dbReference>
<sequence length="78" mass="8235">MYRVLLGTVDRVALAAVLRHVGGNQVRASEVLGISRTTLRGKLRAAGLSADGRRKSTAGHNGTPVSREVVGRDEPTSL</sequence>
<dbReference type="Proteomes" id="UP000319576">
    <property type="component" value="Chromosome"/>
</dbReference>
<protein>
    <submittedName>
        <fullName evidence="3">DNA-binding protein Fis</fullName>
    </submittedName>
</protein>
<gene>
    <name evidence="3" type="ORF">ETAA1_46780</name>
</gene>
<reference evidence="3 4" key="1">
    <citation type="submission" date="2019-02" db="EMBL/GenBank/DDBJ databases">
        <title>Deep-cultivation of Planctomycetes and their phenomic and genomic characterization uncovers novel biology.</title>
        <authorList>
            <person name="Wiegand S."/>
            <person name="Jogler M."/>
            <person name="Boedeker C."/>
            <person name="Pinto D."/>
            <person name="Vollmers J."/>
            <person name="Rivas-Marin E."/>
            <person name="Kohn T."/>
            <person name="Peeters S.H."/>
            <person name="Heuer A."/>
            <person name="Rast P."/>
            <person name="Oberbeckmann S."/>
            <person name="Bunk B."/>
            <person name="Jeske O."/>
            <person name="Meyerdierks A."/>
            <person name="Storesund J.E."/>
            <person name="Kallscheuer N."/>
            <person name="Luecker S."/>
            <person name="Lage O.M."/>
            <person name="Pohl T."/>
            <person name="Merkel B.J."/>
            <person name="Hornburger P."/>
            <person name="Mueller R.-W."/>
            <person name="Bruemmer F."/>
            <person name="Labrenz M."/>
            <person name="Spormann A.M."/>
            <person name="Op den Camp H."/>
            <person name="Overmann J."/>
            <person name="Amann R."/>
            <person name="Jetten M.S.M."/>
            <person name="Mascher T."/>
            <person name="Medema M.H."/>
            <person name="Devos D.P."/>
            <person name="Kaster A.-K."/>
            <person name="Ovreas L."/>
            <person name="Rohde M."/>
            <person name="Galperin M.Y."/>
            <person name="Jogler C."/>
        </authorList>
    </citation>
    <scope>NUCLEOTIDE SEQUENCE [LARGE SCALE GENOMIC DNA]</scope>
    <source>
        <strain evidence="3 4">ETA_A1</strain>
    </source>
</reference>
<dbReference type="Pfam" id="PF02954">
    <property type="entry name" value="HTH_8"/>
    <property type="match status" value="1"/>
</dbReference>
<proteinExistence type="predicted"/>
<evidence type="ECO:0000313" key="4">
    <source>
        <dbReference type="Proteomes" id="UP000319576"/>
    </source>
</evidence>
<organism evidence="3 4">
    <name type="scientific">Urbifossiella limnaea</name>
    <dbReference type="NCBI Taxonomy" id="2528023"/>
    <lineage>
        <taxon>Bacteria</taxon>
        <taxon>Pseudomonadati</taxon>
        <taxon>Planctomycetota</taxon>
        <taxon>Planctomycetia</taxon>
        <taxon>Gemmatales</taxon>
        <taxon>Gemmataceae</taxon>
        <taxon>Urbifossiella</taxon>
    </lineage>
</organism>